<dbReference type="GO" id="GO:0019645">
    <property type="term" value="P:anaerobic electron transport chain"/>
    <property type="evidence" value="ECO:0007669"/>
    <property type="project" value="InterPro"/>
</dbReference>
<dbReference type="PANTHER" id="PTHR38095">
    <property type="entry name" value="ANAEROBIC DIMETHYL SULFOXIDE REDUCTASE CHAIN YNFH"/>
    <property type="match status" value="1"/>
</dbReference>
<dbReference type="RefSeq" id="WP_078926569.1">
    <property type="nucleotide sequence ID" value="NZ_FUXB01000010.1"/>
</dbReference>
<protein>
    <submittedName>
        <fullName evidence="2">Anaerobic dimethyl sulfoxide reductase subunit C (DMSO reductase anchor subunit)</fullName>
    </submittedName>
</protein>
<name>A0A1T4QLU2_VIBCI</name>
<dbReference type="Pfam" id="PF04976">
    <property type="entry name" value="DmsC"/>
    <property type="match status" value="1"/>
</dbReference>
<organism evidence="2 3">
    <name type="scientific">Vibrio cincinnatiensis DSM 19608</name>
    <dbReference type="NCBI Taxonomy" id="1123491"/>
    <lineage>
        <taxon>Bacteria</taxon>
        <taxon>Pseudomonadati</taxon>
        <taxon>Pseudomonadota</taxon>
        <taxon>Gammaproteobacteria</taxon>
        <taxon>Vibrionales</taxon>
        <taxon>Vibrionaceae</taxon>
        <taxon>Vibrio</taxon>
    </lineage>
</organism>
<dbReference type="AlphaFoldDB" id="A0A1T4QLU2"/>
<dbReference type="OrthoDB" id="4394845at2"/>
<dbReference type="InterPro" id="IPR007059">
    <property type="entry name" value="DmsC"/>
</dbReference>
<feature type="transmembrane region" description="Helical" evidence="1">
    <location>
        <begin position="242"/>
        <end position="266"/>
    </location>
</feature>
<keyword evidence="3" id="KW-1185">Reference proteome</keyword>
<reference evidence="3" key="1">
    <citation type="submission" date="2017-02" db="EMBL/GenBank/DDBJ databases">
        <authorList>
            <person name="Varghese N."/>
            <person name="Submissions S."/>
        </authorList>
    </citation>
    <scope>NUCLEOTIDE SEQUENCE [LARGE SCALE GENOMIC DNA]</scope>
    <source>
        <strain evidence="3">DSM 19608</strain>
    </source>
</reference>
<feature type="transmembrane region" description="Helical" evidence="1">
    <location>
        <begin position="121"/>
        <end position="138"/>
    </location>
</feature>
<gene>
    <name evidence="2" type="ORF">SAMN02745782_02196</name>
</gene>
<proteinExistence type="predicted"/>
<evidence type="ECO:0000313" key="2">
    <source>
        <dbReference type="EMBL" id="SKA04709.1"/>
    </source>
</evidence>
<feature type="transmembrane region" description="Helical" evidence="1">
    <location>
        <begin position="81"/>
        <end position="100"/>
    </location>
</feature>
<feature type="transmembrane region" description="Helical" evidence="1">
    <location>
        <begin position="215"/>
        <end position="235"/>
    </location>
</feature>
<dbReference type="Proteomes" id="UP000190834">
    <property type="component" value="Unassembled WGS sequence"/>
</dbReference>
<feature type="transmembrane region" description="Helical" evidence="1">
    <location>
        <begin position="42"/>
        <end position="61"/>
    </location>
</feature>
<keyword evidence="1" id="KW-0812">Transmembrane</keyword>
<evidence type="ECO:0000256" key="1">
    <source>
        <dbReference type="SAM" id="Phobius"/>
    </source>
</evidence>
<dbReference type="GO" id="GO:0005886">
    <property type="term" value="C:plasma membrane"/>
    <property type="evidence" value="ECO:0007669"/>
    <property type="project" value="TreeGrafter"/>
</dbReference>
<feature type="transmembrane region" description="Helical" evidence="1">
    <location>
        <begin position="158"/>
        <end position="176"/>
    </location>
</feature>
<dbReference type="GO" id="GO:0009390">
    <property type="term" value="C:dimethyl sulfoxide reductase complex"/>
    <property type="evidence" value="ECO:0007669"/>
    <property type="project" value="TreeGrafter"/>
</dbReference>
<keyword evidence="1" id="KW-1133">Transmembrane helix</keyword>
<dbReference type="EMBL" id="FUXB01000010">
    <property type="protein sequence ID" value="SKA04709.1"/>
    <property type="molecule type" value="Genomic_DNA"/>
</dbReference>
<evidence type="ECO:0000313" key="3">
    <source>
        <dbReference type="Proteomes" id="UP000190834"/>
    </source>
</evidence>
<sequence length="270" mass="29408">MHELPLVFFTVLGQTAVGMMLLAWIAGLIGQITPSQRHKINLIGLILFAIGMAIGGLHMGQPQRAFNLLFGLLRSPMSNEIVLSGLYFGCALLTVALSFPRVREIVKIKARLTISDSLHQGLNGLAVLLGLVFAWSITQVYQLETVPAWNSYYTSLHLWLTVLISGGMGALALGVYRLGSLAVIVGTITAIATRSGYMGFLNERVPHLVSAQEPFWFIYLAAVILALLAAVLGGLKKQQVKPVLLGSAMLVLVGEFAARITFYNLWWITM</sequence>
<keyword evidence="1" id="KW-0472">Membrane</keyword>
<dbReference type="GeneID" id="70584492"/>
<dbReference type="STRING" id="1123491.SAMN02745782_02196"/>
<accession>A0A1T4QLU2</accession>
<dbReference type="GO" id="GO:0009389">
    <property type="term" value="F:dimethyl sulfoxide reductase activity"/>
    <property type="evidence" value="ECO:0007669"/>
    <property type="project" value="TreeGrafter"/>
</dbReference>
<feature type="transmembrane region" description="Helical" evidence="1">
    <location>
        <begin position="181"/>
        <end position="200"/>
    </location>
</feature>
<dbReference type="PANTHER" id="PTHR38095:SF3">
    <property type="entry name" value="ANAEROBIC DIMETHYL SULFOXIDE REDUCTASE, SUBUNIT C"/>
    <property type="match status" value="1"/>
</dbReference>
<feature type="transmembrane region" description="Helical" evidence="1">
    <location>
        <begin position="6"/>
        <end position="30"/>
    </location>
</feature>